<feature type="region of interest" description="Disordered" evidence="1">
    <location>
        <begin position="171"/>
        <end position="198"/>
    </location>
</feature>
<evidence type="ECO:0000256" key="1">
    <source>
        <dbReference type="SAM" id="MobiDB-lite"/>
    </source>
</evidence>
<feature type="domain" description="RGS" evidence="2">
    <location>
        <begin position="237"/>
        <end position="350"/>
    </location>
</feature>
<protein>
    <submittedName>
        <fullName evidence="4">RGS domain-containing protein</fullName>
    </submittedName>
</protein>
<feature type="domain" description="RGS" evidence="2">
    <location>
        <begin position="365"/>
        <end position="484"/>
    </location>
</feature>
<evidence type="ECO:0000313" key="4">
    <source>
        <dbReference type="WBParaSite" id="MBELARI_LOCUS19761.2"/>
    </source>
</evidence>
<reference evidence="4" key="1">
    <citation type="submission" date="2024-02" db="UniProtKB">
        <authorList>
            <consortium name="WormBaseParasite"/>
        </authorList>
    </citation>
    <scope>IDENTIFICATION</scope>
</reference>
<evidence type="ECO:0000313" key="3">
    <source>
        <dbReference type="Proteomes" id="UP000887575"/>
    </source>
</evidence>
<dbReference type="Proteomes" id="UP000887575">
    <property type="component" value="Unassembled WGS sequence"/>
</dbReference>
<sequence>MFTIFLLPTTEDGAVAFFSIKRCSPNDVAVQRGARDDPFEKPTHLEMQSPIVSQRPRRSVSISGASRWMWRTFIKTSTPPSDEPQSIPSTLQEQEENNNKSKGAFVEDLEEPKIHKLRRDFRKVFIDRFSERKMPVISVTPPHLPTPPPKTATKPVEKESFPAIPDFLAASQDPRSLRPLQQSNYKTSTTPNKPAHPTSAHKMAVFDQSAVHTREAPVLPSIDGIEYPRAASWASGTLTNLLNDDKGRQLFRCFLFDALAEENLNFLEAVDKLKKMRQNDEKQNFAKEIVDCYSPYVNLSSGSMQKIKATAETDNPDPNEFAPACKEIRRLLENDQFPRFRRSDCYLKYLEELLPRSYAEKWATSFEALLGNHVGRQYFRVFLRSIHAEENLRFWEAVVEFRATKNKSPAMLNLAKVILQSYLAEGQSNEVFLPFGVRQVIERKIADKEVDITLFDEAIKHIEQVLRNDPYVRFLQCQEYLNLLSRLH</sequence>
<organism evidence="3 4">
    <name type="scientific">Mesorhabditis belari</name>
    <dbReference type="NCBI Taxonomy" id="2138241"/>
    <lineage>
        <taxon>Eukaryota</taxon>
        <taxon>Metazoa</taxon>
        <taxon>Ecdysozoa</taxon>
        <taxon>Nematoda</taxon>
        <taxon>Chromadorea</taxon>
        <taxon>Rhabditida</taxon>
        <taxon>Rhabditina</taxon>
        <taxon>Rhabditomorpha</taxon>
        <taxon>Rhabditoidea</taxon>
        <taxon>Rhabditidae</taxon>
        <taxon>Mesorhabditinae</taxon>
        <taxon>Mesorhabditis</taxon>
    </lineage>
</organism>
<dbReference type="InterPro" id="IPR036305">
    <property type="entry name" value="RGS_sf"/>
</dbReference>
<dbReference type="CDD" id="cd07440">
    <property type="entry name" value="RGS"/>
    <property type="match status" value="2"/>
</dbReference>
<name>A0AAF3J6S8_9BILA</name>
<proteinExistence type="predicted"/>
<dbReference type="SMART" id="SM00315">
    <property type="entry name" value="RGS"/>
    <property type="match status" value="2"/>
</dbReference>
<dbReference type="InterPro" id="IPR044926">
    <property type="entry name" value="RGS_subdomain_2"/>
</dbReference>
<dbReference type="PROSITE" id="PS50132">
    <property type="entry name" value="RGS"/>
    <property type="match status" value="2"/>
</dbReference>
<dbReference type="PANTHER" id="PTHR10845">
    <property type="entry name" value="REGULATOR OF G PROTEIN SIGNALING"/>
    <property type="match status" value="1"/>
</dbReference>
<dbReference type="AlphaFoldDB" id="A0AAF3J6S8"/>
<feature type="region of interest" description="Disordered" evidence="1">
    <location>
        <begin position="75"/>
        <end position="107"/>
    </location>
</feature>
<feature type="compositionally biased region" description="Polar residues" evidence="1">
    <location>
        <begin position="179"/>
        <end position="192"/>
    </location>
</feature>
<evidence type="ECO:0000259" key="2">
    <source>
        <dbReference type="PROSITE" id="PS50132"/>
    </source>
</evidence>
<feature type="compositionally biased region" description="Polar residues" evidence="1">
    <location>
        <begin position="75"/>
        <end position="92"/>
    </location>
</feature>
<dbReference type="WBParaSite" id="MBELARI_LOCUS19761.2">
    <property type="protein sequence ID" value="MBELARI_LOCUS19761.2"/>
    <property type="gene ID" value="MBELARI_LOCUS19761"/>
</dbReference>
<dbReference type="Gene3D" id="1.10.167.10">
    <property type="entry name" value="Regulator of G-protein Signalling 4, domain 2"/>
    <property type="match status" value="2"/>
</dbReference>
<accession>A0AAF3J6S8</accession>
<dbReference type="Pfam" id="PF00615">
    <property type="entry name" value="RGS"/>
    <property type="match status" value="2"/>
</dbReference>
<feature type="region of interest" description="Disordered" evidence="1">
    <location>
        <begin position="137"/>
        <end position="157"/>
    </location>
</feature>
<dbReference type="SUPFAM" id="SSF48097">
    <property type="entry name" value="Regulator of G-protein signaling, RGS"/>
    <property type="match status" value="2"/>
</dbReference>
<dbReference type="PRINTS" id="PR01301">
    <property type="entry name" value="RGSPROTEIN"/>
</dbReference>
<dbReference type="PANTHER" id="PTHR10845:SF235">
    <property type="entry name" value="REGULATOR OF G-PROTEIN SIGNALING RGS-3"/>
    <property type="match status" value="1"/>
</dbReference>
<keyword evidence="3" id="KW-1185">Reference proteome</keyword>
<dbReference type="InterPro" id="IPR016137">
    <property type="entry name" value="RGS"/>
</dbReference>